<proteinExistence type="predicted"/>
<dbReference type="Proteomes" id="UP000235672">
    <property type="component" value="Unassembled WGS sequence"/>
</dbReference>
<name>A0A2J6QIQ3_9HELO</name>
<protein>
    <submittedName>
        <fullName evidence="1">Uncharacterized protein</fullName>
    </submittedName>
</protein>
<gene>
    <name evidence="1" type="ORF">NA56DRAFT_337623</name>
</gene>
<keyword evidence="2" id="KW-1185">Reference proteome</keyword>
<accession>A0A2J6QIQ3</accession>
<evidence type="ECO:0000313" key="1">
    <source>
        <dbReference type="EMBL" id="PMD26147.1"/>
    </source>
</evidence>
<dbReference type="AlphaFoldDB" id="A0A2J6QIQ3"/>
<organism evidence="1 2">
    <name type="scientific">Hyaloscypha hepaticicola</name>
    <dbReference type="NCBI Taxonomy" id="2082293"/>
    <lineage>
        <taxon>Eukaryota</taxon>
        <taxon>Fungi</taxon>
        <taxon>Dikarya</taxon>
        <taxon>Ascomycota</taxon>
        <taxon>Pezizomycotina</taxon>
        <taxon>Leotiomycetes</taxon>
        <taxon>Helotiales</taxon>
        <taxon>Hyaloscyphaceae</taxon>
        <taxon>Hyaloscypha</taxon>
    </lineage>
</organism>
<evidence type="ECO:0000313" key="2">
    <source>
        <dbReference type="Proteomes" id="UP000235672"/>
    </source>
</evidence>
<reference evidence="1 2" key="1">
    <citation type="submission" date="2016-05" db="EMBL/GenBank/DDBJ databases">
        <title>A degradative enzymes factory behind the ericoid mycorrhizal symbiosis.</title>
        <authorList>
            <consortium name="DOE Joint Genome Institute"/>
            <person name="Martino E."/>
            <person name="Morin E."/>
            <person name="Grelet G."/>
            <person name="Kuo A."/>
            <person name="Kohler A."/>
            <person name="Daghino S."/>
            <person name="Barry K."/>
            <person name="Choi C."/>
            <person name="Cichocki N."/>
            <person name="Clum A."/>
            <person name="Copeland A."/>
            <person name="Hainaut M."/>
            <person name="Haridas S."/>
            <person name="Labutti K."/>
            <person name="Lindquist E."/>
            <person name="Lipzen A."/>
            <person name="Khouja H.-R."/>
            <person name="Murat C."/>
            <person name="Ohm R."/>
            <person name="Olson A."/>
            <person name="Spatafora J."/>
            <person name="Veneault-Fourrey C."/>
            <person name="Henrissat B."/>
            <person name="Grigoriev I."/>
            <person name="Martin F."/>
            <person name="Perotto S."/>
        </authorList>
    </citation>
    <scope>NUCLEOTIDE SEQUENCE [LARGE SCALE GENOMIC DNA]</scope>
    <source>
        <strain evidence="1 2">UAMH 7357</strain>
    </source>
</reference>
<sequence length="198" mass="21919">MTVRGLRCDKVKETLMIGDQIFGSDDPGAASTATVPIPRGWLDEGPYTSKWHFVLTLCQIMDLGIGSDRSDLLSQDEFVALGLNEITNSTTRTLHDESLSSHLDLLTPSFMKMLEDNLETYMQLFITGKGFLGKDFSYVVETGDIICVLLGCPAPVALRQVGSHYEFISAVYVDGLMYGEAIEALKRGEVELEDFELH</sequence>
<dbReference type="EMBL" id="KZ613468">
    <property type="protein sequence ID" value="PMD26147.1"/>
    <property type="molecule type" value="Genomic_DNA"/>
</dbReference>
<dbReference type="OrthoDB" id="3564553at2759"/>